<accession>A0AAN9G840</accession>
<dbReference type="AlphaFoldDB" id="A0AAN9G840"/>
<name>A0AAN9G840_9CAEN</name>
<keyword evidence="3" id="KW-1185">Reference proteome</keyword>
<evidence type="ECO:0000313" key="2">
    <source>
        <dbReference type="EMBL" id="KAK7099078.1"/>
    </source>
</evidence>
<proteinExistence type="predicted"/>
<evidence type="ECO:0000256" key="1">
    <source>
        <dbReference type="SAM" id="MobiDB-lite"/>
    </source>
</evidence>
<feature type="region of interest" description="Disordered" evidence="1">
    <location>
        <begin position="84"/>
        <end position="110"/>
    </location>
</feature>
<gene>
    <name evidence="2" type="ORF">V1264_003270</name>
</gene>
<sequence length="150" mass="17142">MTCTADSEYIRAVSVRYRRCPSSYSVRSAVERAGFEMKAERPKTAVEVVPPSVRPRTAQAQREKTQLLEELMFFYGRNVHTSFTFPRNSSPARTQSDNVVTTRASTGSPWNCQNEALRQMYKASAHRPRHRYFSTGGKHLPKIQPKTTSR</sequence>
<evidence type="ECO:0000313" key="3">
    <source>
        <dbReference type="Proteomes" id="UP001374579"/>
    </source>
</evidence>
<reference evidence="2 3" key="1">
    <citation type="submission" date="2024-02" db="EMBL/GenBank/DDBJ databases">
        <title>Chromosome-scale genome assembly of the rough periwinkle Littorina saxatilis.</title>
        <authorList>
            <person name="De Jode A."/>
            <person name="Faria R."/>
            <person name="Formenti G."/>
            <person name="Sims Y."/>
            <person name="Smith T.P."/>
            <person name="Tracey A."/>
            <person name="Wood J.M.D."/>
            <person name="Zagrodzka Z.B."/>
            <person name="Johannesson K."/>
            <person name="Butlin R.K."/>
            <person name="Leder E.H."/>
        </authorList>
    </citation>
    <scope>NUCLEOTIDE SEQUENCE [LARGE SCALE GENOMIC DNA]</scope>
    <source>
        <strain evidence="2">Snail1</strain>
        <tissue evidence="2">Muscle</tissue>
    </source>
</reference>
<protein>
    <submittedName>
        <fullName evidence="2">Uncharacterized protein</fullName>
    </submittedName>
</protein>
<comment type="caution">
    <text evidence="2">The sequence shown here is derived from an EMBL/GenBank/DDBJ whole genome shotgun (WGS) entry which is preliminary data.</text>
</comment>
<feature type="region of interest" description="Disordered" evidence="1">
    <location>
        <begin position="124"/>
        <end position="150"/>
    </location>
</feature>
<dbReference type="EMBL" id="JBAMIC010000012">
    <property type="protein sequence ID" value="KAK7099078.1"/>
    <property type="molecule type" value="Genomic_DNA"/>
</dbReference>
<dbReference type="Proteomes" id="UP001374579">
    <property type="component" value="Unassembled WGS sequence"/>
</dbReference>
<organism evidence="2 3">
    <name type="scientific">Littorina saxatilis</name>
    <dbReference type="NCBI Taxonomy" id="31220"/>
    <lineage>
        <taxon>Eukaryota</taxon>
        <taxon>Metazoa</taxon>
        <taxon>Spiralia</taxon>
        <taxon>Lophotrochozoa</taxon>
        <taxon>Mollusca</taxon>
        <taxon>Gastropoda</taxon>
        <taxon>Caenogastropoda</taxon>
        <taxon>Littorinimorpha</taxon>
        <taxon>Littorinoidea</taxon>
        <taxon>Littorinidae</taxon>
        <taxon>Littorina</taxon>
    </lineage>
</organism>